<dbReference type="AlphaFoldDB" id="A0A1G2IBI9"/>
<evidence type="ECO:0000313" key="1">
    <source>
        <dbReference type="EMBL" id="OGZ71931.1"/>
    </source>
</evidence>
<dbReference type="EMBL" id="MHPA01000032">
    <property type="protein sequence ID" value="OGZ71931.1"/>
    <property type="molecule type" value="Genomic_DNA"/>
</dbReference>
<dbReference type="InterPro" id="IPR014338">
    <property type="entry name" value="CHP02996_rpt-companion-dom"/>
</dbReference>
<dbReference type="InterPro" id="IPR032675">
    <property type="entry name" value="LRR_dom_sf"/>
</dbReference>
<dbReference type="Gene3D" id="3.80.10.10">
    <property type="entry name" value="Ribonuclease Inhibitor"/>
    <property type="match status" value="1"/>
</dbReference>
<sequence>MESEPRDRVPIPDDQTDPDYTELVQKAIGKDAVKLAASEKVISTEKEIDNIEQAFLQDIKEHPDDDAPRLIYADWLFDQGGQENEDRARLIHLETEFPKIATDDPLFLSKLKEINKLKDKVDLEFKEKYNGVEGVGGAWGLSKNIYPSSIKITEFIGQAEDMLRENPLIDALYLDNKNQSVLPELVNCPFLKDIKEMHLESCNFESIQLVLNCPYLSNLRVLSLEGSWIGSTGLQTLLSYPLKMSNLDQFDLSKTGLITEDIQILINSSNSLNLKYLNLKGNNIDEVGQENLRQNFPNTEITF</sequence>
<comment type="caution">
    <text evidence="1">The sequence shown here is derived from an EMBL/GenBank/DDBJ whole genome shotgun (WGS) entry which is preliminary data.</text>
</comment>
<dbReference type="InterPro" id="IPR001611">
    <property type="entry name" value="Leu-rich_rpt"/>
</dbReference>
<gene>
    <name evidence="1" type="ORF">A2908_02510</name>
</gene>
<proteinExistence type="predicted"/>
<evidence type="ECO:0000313" key="2">
    <source>
        <dbReference type="Proteomes" id="UP000176774"/>
    </source>
</evidence>
<organism evidence="1 2">
    <name type="scientific">Candidatus Staskawiczbacteria bacterium RIFCSPLOWO2_01_FULL_38_12b</name>
    <dbReference type="NCBI Taxonomy" id="1802214"/>
    <lineage>
        <taxon>Bacteria</taxon>
        <taxon>Candidatus Staskawicziibacteriota</taxon>
    </lineage>
</organism>
<name>A0A1G2IBI9_9BACT</name>
<dbReference type="NCBIfam" id="TIGR02996">
    <property type="entry name" value="rpt_mate_G_obs"/>
    <property type="match status" value="1"/>
</dbReference>
<dbReference type="PROSITE" id="PS51450">
    <property type="entry name" value="LRR"/>
    <property type="match status" value="1"/>
</dbReference>
<dbReference type="SUPFAM" id="SSF52047">
    <property type="entry name" value="RNI-like"/>
    <property type="match status" value="1"/>
</dbReference>
<protein>
    <submittedName>
        <fullName evidence="1">Uncharacterized protein</fullName>
    </submittedName>
</protein>
<dbReference type="STRING" id="1802214.A2908_02510"/>
<reference evidence="1 2" key="1">
    <citation type="journal article" date="2016" name="Nat. Commun.">
        <title>Thousands of microbial genomes shed light on interconnected biogeochemical processes in an aquifer system.</title>
        <authorList>
            <person name="Anantharaman K."/>
            <person name="Brown C.T."/>
            <person name="Hug L.A."/>
            <person name="Sharon I."/>
            <person name="Castelle C.J."/>
            <person name="Probst A.J."/>
            <person name="Thomas B.C."/>
            <person name="Singh A."/>
            <person name="Wilkins M.J."/>
            <person name="Karaoz U."/>
            <person name="Brodie E.L."/>
            <person name="Williams K.H."/>
            <person name="Hubbard S.S."/>
            <person name="Banfield J.F."/>
        </authorList>
    </citation>
    <scope>NUCLEOTIDE SEQUENCE [LARGE SCALE GENOMIC DNA]</scope>
</reference>
<accession>A0A1G2IBI9</accession>
<dbReference type="Proteomes" id="UP000176774">
    <property type="component" value="Unassembled WGS sequence"/>
</dbReference>